<dbReference type="GO" id="GO:0005524">
    <property type="term" value="F:ATP binding"/>
    <property type="evidence" value="ECO:0007669"/>
    <property type="project" value="UniProtKB-UniRule"/>
</dbReference>
<keyword evidence="6 11" id="KW-0418">Kinase</keyword>
<feature type="binding site" evidence="11">
    <location>
        <begin position="209"/>
        <end position="212"/>
    </location>
    <ligand>
        <name>ATP</name>
        <dbReference type="ChEBI" id="CHEBI:30616"/>
    </ligand>
</feature>
<dbReference type="PANTHER" id="PTHR46969:SF1">
    <property type="entry name" value="BIFUNCTIONAL PROTEIN HLDE"/>
    <property type="match status" value="1"/>
</dbReference>
<dbReference type="Pfam" id="PF01467">
    <property type="entry name" value="CTP_transf_like"/>
    <property type="match status" value="1"/>
</dbReference>
<evidence type="ECO:0000256" key="5">
    <source>
        <dbReference type="ARBA" id="ARBA00022741"/>
    </source>
</evidence>
<reference evidence="14 15" key="1">
    <citation type="submission" date="2018-01" db="EMBL/GenBank/DDBJ databases">
        <title>G. obscuriglobus.</title>
        <authorList>
            <person name="Franke J."/>
            <person name="Blomberg W."/>
            <person name="Selmecki A."/>
        </authorList>
    </citation>
    <scope>NUCLEOTIDE SEQUENCE [LARGE SCALE GENOMIC DNA]</scope>
    <source>
        <strain evidence="14 15">DSM 5831</strain>
    </source>
</reference>
<dbReference type="UniPathway" id="UPA00356">
    <property type="reaction ID" value="UER00437"/>
</dbReference>
<evidence type="ECO:0000256" key="11">
    <source>
        <dbReference type="HAMAP-Rule" id="MF_01603"/>
    </source>
</evidence>
<evidence type="ECO:0000256" key="3">
    <source>
        <dbReference type="ARBA" id="ARBA00022679"/>
    </source>
</evidence>
<evidence type="ECO:0000259" key="13">
    <source>
        <dbReference type="Pfam" id="PF01467"/>
    </source>
</evidence>
<evidence type="ECO:0000259" key="12">
    <source>
        <dbReference type="Pfam" id="PF00294"/>
    </source>
</evidence>
<comment type="catalytic activity">
    <reaction evidence="10 11">
        <text>D-glycero-beta-D-manno-heptose 1-phosphate + ATP + H(+) = ADP-D-glycero-beta-D-manno-heptose + diphosphate</text>
        <dbReference type="Rhea" id="RHEA:27465"/>
        <dbReference type="ChEBI" id="CHEBI:15378"/>
        <dbReference type="ChEBI" id="CHEBI:30616"/>
        <dbReference type="ChEBI" id="CHEBI:33019"/>
        <dbReference type="ChEBI" id="CHEBI:59967"/>
        <dbReference type="ChEBI" id="CHEBI:61593"/>
        <dbReference type="EC" id="2.7.7.70"/>
    </reaction>
</comment>
<dbReference type="InterPro" id="IPR004821">
    <property type="entry name" value="Cyt_trans-like"/>
</dbReference>
<dbReference type="OrthoDB" id="9802794at2"/>
<comment type="catalytic activity">
    <reaction evidence="11">
        <text>D-glycero-beta-D-manno-heptose 7-phosphate + ATP = D-glycero-beta-D-manno-heptose 1,7-bisphosphate + ADP + H(+)</text>
        <dbReference type="Rhea" id="RHEA:27473"/>
        <dbReference type="ChEBI" id="CHEBI:15378"/>
        <dbReference type="ChEBI" id="CHEBI:30616"/>
        <dbReference type="ChEBI" id="CHEBI:60204"/>
        <dbReference type="ChEBI" id="CHEBI:60208"/>
        <dbReference type="ChEBI" id="CHEBI:456216"/>
        <dbReference type="EC" id="2.7.1.167"/>
    </reaction>
</comment>
<evidence type="ECO:0000256" key="7">
    <source>
        <dbReference type="ARBA" id="ARBA00022840"/>
    </source>
</evidence>
<keyword evidence="5 11" id="KW-0547">Nucleotide-binding</keyword>
<proteinExistence type="inferred from homology"/>
<dbReference type="InterPro" id="IPR029056">
    <property type="entry name" value="Ribokinase-like"/>
</dbReference>
<dbReference type="SUPFAM" id="SSF52374">
    <property type="entry name" value="Nucleotidylyl transferase"/>
    <property type="match status" value="1"/>
</dbReference>
<dbReference type="HAMAP" id="MF_01603">
    <property type="entry name" value="HldE"/>
    <property type="match status" value="1"/>
</dbReference>
<dbReference type="RefSeq" id="WP_010044655.1">
    <property type="nucleotide sequence ID" value="NZ_CP025958.1"/>
</dbReference>
<gene>
    <name evidence="14" type="primary">rfaE2</name>
    <name evidence="11" type="synonym">hldE</name>
    <name evidence="14" type="ORF">C1280_11300</name>
</gene>
<organism evidence="14 15">
    <name type="scientific">Gemmata obscuriglobus</name>
    <dbReference type="NCBI Taxonomy" id="114"/>
    <lineage>
        <taxon>Bacteria</taxon>
        <taxon>Pseudomonadati</taxon>
        <taxon>Planctomycetota</taxon>
        <taxon>Planctomycetia</taxon>
        <taxon>Gemmatales</taxon>
        <taxon>Gemmataceae</taxon>
        <taxon>Gemmata</taxon>
    </lineage>
</organism>
<dbReference type="EMBL" id="CP025958">
    <property type="protein sequence ID" value="AWM37541.1"/>
    <property type="molecule type" value="Genomic_DNA"/>
</dbReference>
<dbReference type="Gene3D" id="3.40.1190.20">
    <property type="match status" value="1"/>
</dbReference>
<dbReference type="InterPro" id="IPR011611">
    <property type="entry name" value="PfkB_dom"/>
</dbReference>
<dbReference type="KEGG" id="gog:C1280_11300"/>
<dbReference type="InterPro" id="IPR011913">
    <property type="entry name" value="RfaE_dom_I"/>
</dbReference>
<comment type="function">
    <text evidence="2 11">Catalyzes the ADP transfer from ATP to D-glycero-beta-D-manno-heptose 1-phosphate, yielding ADP-D-glycero-beta-D-manno-heptose.</text>
</comment>
<dbReference type="AlphaFoldDB" id="A0A2Z3GY16"/>
<evidence type="ECO:0000256" key="4">
    <source>
        <dbReference type="ARBA" id="ARBA00022695"/>
    </source>
</evidence>
<feature type="active site" evidence="11">
    <location>
        <position position="279"/>
    </location>
</feature>
<dbReference type="Pfam" id="PF00294">
    <property type="entry name" value="PfkB"/>
    <property type="match status" value="1"/>
</dbReference>
<dbReference type="NCBIfam" id="TIGR00125">
    <property type="entry name" value="cyt_tran_rel"/>
    <property type="match status" value="1"/>
</dbReference>
<dbReference type="NCBIfam" id="TIGR02199">
    <property type="entry name" value="rfaE_dom_II"/>
    <property type="match status" value="1"/>
</dbReference>
<dbReference type="InterPro" id="IPR011914">
    <property type="entry name" value="RfaE_dom_II"/>
</dbReference>
<dbReference type="EC" id="2.7.7.70" evidence="11"/>
<keyword evidence="4 11" id="KW-0548">Nucleotidyltransferase</keyword>
<evidence type="ECO:0000256" key="8">
    <source>
        <dbReference type="ARBA" id="ARBA00023268"/>
    </source>
</evidence>
<comment type="pathway">
    <text evidence="11">Nucleotide-sugar biosynthesis; ADP-L-glycero-beta-D-manno-heptose biosynthesis; ADP-L-glycero-beta-D-manno-heptose from D-glycero-beta-D-manno-heptose 7-phosphate: step 1/4.</text>
</comment>
<protein>
    <recommendedName>
        <fullName evidence="11">Bifunctional protein HldE</fullName>
    </recommendedName>
    <domain>
        <recommendedName>
            <fullName evidence="11">D-beta-D-heptose 7-phosphate kinase</fullName>
            <ecNumber evidence="11">2.7.1.167</ecNumber>
        </recommendedName>
        <alternativeName>
            <fullName evidence="11">D-beta-D-heptose 7-phosphotransferase</fullName>
        </alternativeName>
        <alternativeName>
            <fullName evidence="11">D-glycero-beta-D-manno-heptose-7-phosphate kinase</fullName>
        </alternativeName>
    </domain>
    <domain>
        <recommendedName>
            <fullName evidence="11">D-beta-D-heptose 1-phosphate adenylyltransferase</fullName>
            <ecNumber evidence="11">2.7.7.70</ecNumber>
        </recommendedName>
        <alternativeName>
            <fullName evidence="11">D-glycero-beta-D-manno-heptose 1-phosphate adenylyltransferase</fullName>
        </alternativeName>
    </domain>
</protein>
<dbReference type="EC" id="2.7.1.167" evidence="11"/>
<dbReference type="Gene3D" id="3.40.50.620">
    <property type="entry name" value="HUPs"/>
    <property type="match status" value="1"/>
</dbReference>
<dbReference type="GO" id="GO:0097171">
    <property type="term" value="P:ADP-L-glycero-beta-D-manno-heptose biosynthetic process"/>
    <property type="evidence" value="ECO:0007669"/>
    <property type="project" value="UniProtKB-UniPathway"/>
</dbReference>
<evidence type="ECO:0000256" key="2">
    <source>
        <dbReference type="ARBA" id="ARBA00003753"/>
    </source>
</evidence>
<feature type="region of interest" description="Cytidylyltransferase" evidence="11">
    <location>
        <begin position="366"/>
        <end position="496"/>
    </location>
</feature>
<comment type="similarity">
    <text evidence="11">In the N-terminal section; belongs to the carbohydrate kinase PfkB family.</text>
</comment>
<keyword evidence="8 11" id="KW-0511">Multifunctional enzyme</keyword>
<comment type="function">
    <text evidence="1 11">Catalyzes the phosphorylation of D-glycero-D-manno-heptose 7-phosphate at the C-1 position to selectively form D-glycero-beta-D-manno-heptose-1,7-bisphosphate.</text>
</comment>
<dbReference type="CDD" id="cd01172">
    <property type="entry name" value="RfaE_like"/>
    <property type="match status" value="1"/>
</dbReference>
<evidence type="ECO:0000256" key="6">
    <source>
        <dbReference type="ARBA" id="ARBA00022777"/>
    </source>
</evidence>
<evidence type="ECO:0000256" key="1">
    <source>
        <dbReference type="ARBA" id="ARBA00002319"/>
    </source>
</evidence>
<feature type="domain" description="Carbohydrate kinase PfkB" evidence="12">
    <location>
        <begin position="15"/>
        <end position="317"/>
    </location>
</feature>
<keyword evidence="15" id="KW-1185">Reference proteome</keyword>
<comment type="similarity">
    <text evidence="11">In the C-terminal section; belongs to the cytidylyltransferase family.</text>
</comment>
<keyword evidence="7 11" id="KW-0067">ATP-binding</keyword>
<dbReference type="PANTHER" id="PTHR46969">
    <property type="entry name" value="BIFUNCTIONAL PROTEIN HLDE"/>
    <property type="match status" value="1"/>
</dbReference>
<feature type="region of interest" description="Ribokinase" evidence="11">
    <location>
        <begin position="1"/>
        <end position="333"/>
    </location>
</feature>
<feature type="domain" description="Cytidyltransferase-like" evidence="13">
    <location>
        <begin position="366"/>
        <end position="459"/>
    </location>
</feature>
<dbReference type="Proteomes" id="UP000245802">
    <property type="component" value="Chromosome"/>
</dbReference>
<accession>A0A2Z3GY16</accession>
<dbReference type="GO" id="GO:0033786">
    <property type="term" value="F:heptose-1-phosphate adenylyltransferase activity"/>
    <property type="evidence" value="ECO:0007669"/>
    <property type="project" value="UniProtKB-UniRule"/>
</dbReference>
<dbReference type="GO" id="GO:0005829">
    <property type="term" value="C:cytosol"/>
    <property type="evidence" value="ECO:0007669"/>
    <property type="project" value="TreeGrafter"/>
</dbReference>
<keyword evidence="3 11" id="KW-0808">Transferase</keyword>
<keyword evidence="9 11" id="KW-0119">Carbohydrate metabolism</keyword>
<dbReference type="InterPro" id="IPR014729">
    <property type="entry name" value="Rossmann-like_a/b/a_fold"/>
</dbReference>
<dbReference type="GO" id="GO:0016773">
    <property type="term" value="F:phosphotransferase activity, alcohol group as acceptor"/>
    <property type="evidence" value="ECO:0007669"/>
    <property type="project" value="InterPro"/>
</dbReference>
<dbReference type="GO" id="GO:0033785">
    <property type="term" value="F:heptose 7-phosphate kinase activity"/>
    <property type="evidence" value="ECO:0007669"/>
    <property type="project" value="UniProtKB-UniRule"/>
</dbReference>
<dbReference type="SUPFAM" id="SSF53613">
    <property type="entry name" value="Ribokinase-like"/>
    <property type="match status" value="1"/>
</dbReference>
<evidence type="ECO:0000313" key="14">
    <source>
        <dbReference type="EMBL" id="AWM37541.1"/>
    </source>
</evidence>
<evidence type="ECO:0000313" key="15">
    <source>
        <dbReference type="Proteomes" id="UP000245802"/>
    </source>
</evidence>
<evidence type="ECO:0000256" key="9">
    <source>
        <dbReference type="ARBA" id="ARBA00023277"/>
    </source>
</evidence>
<dbReference type="InterPro" id="IPR023030">
    <property type="entry name" value="Bifunc_HldE"/>
</dbReference>
<evidence type="ECO:0000256" key="10">
    <source>
        <dbReference type="ARBA" id="ARBA00047428"/>
    </source>
</evidence>
<comment type="pathway">
    <text evidence="11">Nucleotide-sugar biosynthesis; ADP-L-glycero-beta-D-manno-heptose biosynthesis; ADP-L-glycero-beta-D-manno-heptose from D-glycero-beta-D-manno-heptose 7-phosphate: step 3/4.</text>
</comment>
<sequence length="496" mass="53138">MTDLTELVQNLGAPRVLVVGDVMLDRYVWGNAERISQEAPVVLLRADKREERLGGASSVATMLHALGARTSVLGVVGNDGDGFHARRILTGLGIDADAVVTDPDRPTTVKERYIGRAQAKHPQQMIRVDYESREPASDRVERQLADALVAKVREADVVLISDYDKGVCTPGLLRTVIEMAKARGVRVVADPTRGGDYRKYRGCSSMTPNRLEASLAVGFAINTRDDAVRAAAHLRDTLELEAGIVTLDKDGMALAHADGRGAVFPTRPRQVYDITGAGDMVMATLGLALAAGADYGDAIRLANVAGGLEVEKIGVATVTREEILADLLHSPFRTAERVPGGAKVTALSHLLAELDGRRRNGQTVAFTNGCFDVLHAGHVQYLAEARRQADCLVVAVNSDASVRQLKGPTRPLNPVEARALVLAGLQDVDYVTIFNEQTPASVIEAVRPDVLVKGADYQKADVVGAAFVESYGGRVHLADLRAGFSTTNLIERMKAA</sequence>
<comment type="subunit">
    <text evidence="11">Homodimer.</text>
</comment>
<name>A0A2Z3GY16_9BACT</name>